<protein>
    <submittedName>
        <fullName evidence="1">Receptor-like protein kinase</fullName>
    </submittedName>
</protein>
<keyword evidence="1" id="KW-0675">Receptor</keyword>
<name>A0A5B6VWM1_9ROSI</name>
<organism evidence="1 2">
    <name type="scientific">Gossypium australe</name>
    <dbReference type="NCBI Taxonomy" id="47621"/>
    <lineage>
        <taxon>Eukaryota</taxon>
        <taxon>Viridiplantae</taxon>
        <taxon>Streptophyta</taxon>
        <taxon>Embryophyta</taxon>
        <taxon>Tracheophyta</taxon>
        <taxon>Spermatophyta</taxon>
        <taxon>Magnoliopsida</taxon>
        <taxon>eudicotyledons</taxon>
        <taxon>Gunneridae</taxon>
        <taxon>Pentapetalae</taxon>
        <taxon>rosids</taxon>
        <taxon>malvids</taxon>
        <taxon>Malvales</taxon>
        <taxon>Malvaceae</taxon>
        <taxon>Malvoideae</taxon>
        <taxon>Gossypium</taxon>
    </lineage>
</organism>
<gene>
    <name evidence="1" type="ORF">EPI10_023993</name>
</gene>
<dbReference type="GO" id="GO:0016301">
    <property type="term" value="F:kinase activity"/>
    <property type="evidence" value="ECO:0007669"/>
    <property type="project" value="UniProtKB-KW"/>
</dbReference>
<evidence type="ECO:0000313" key="2">
    <source>
        <dbReference type="Proteomes" id="UP000325315"/>
    </source>
</evidence>
<dbReference type="EMBL" id="SMMG02000005">
    <property type="protein sequence ID" value="KAA3473630.1"/>
    <property type="molecule type" value="Genomic_DNA"/>
</dbReference>
<keyword evidence="2" id="KW-1185">Reference proteome</keyword>
<reference evidence="1" key="1">
    <citation type="submission" date="2019-08" db="EMBL/GenBank/DDBJ databases">
        <authorList>
            <person name="Liu F."/>
        </authorList>
    </citation>
    <scope>NUCLEOTIDE SEQUENCE [LARGE SCALE GENOMIC DNA]</scope>
    <source>
        <strain evidence="1">PA1801</strain>
        <tissue evidence="1">Leaf</tissue>
    </source>
</reference>
<evidence type="ECO:0000313" key="1">
    <source>
        <dbReference type="EMBL" id="KAA3473630.1"/>
    </source>
</evidence>
<dbReference type="OrthoDB" id="998593at2759"/>
<proteinExistence type="predicted"/>
<keyword evidence="1" id="KW-0808">Transferase</keyword>
<dbReference type="Proteomes" id="UP000325315">
    <property type="component" value="Unassembled WGS sequence"/>
</dbReference>
<accession>A0A5B6VWM1</accession>
<dbReference type="AlphaFoldDB" id="A0A5B6VWM1"/>
<sequence length="69" mass="8043">MLRQYQSDPSHIISLAKIEILPDMTYNEESIRTLAREHGVEEATWKPEEAMRKLYTKLFSGKIFGNENS</sequence>
<keyword evidence="1" id="KW-0418">Kinase</keyword>
<comment type="caution">
    <text evidence="1">The sequence shown here is derived from an EMBL/GenBank/DDBJ whole genome shotgun (WGS) entry which is preliminary data.</text>
</comment>